<proteinExistence type="predicted"/>
<feature type="transmembrane region" description="Helical" evidence="1">
    <location>
        <begin position="75"/>
        <end position="95"/>
    </location>
</feature>
<sequence length="198" mass="22381">MEGMYFYLFFWSVWLVATFFMKKTAVRTKLAVFALFMISSASLTVEVGSIHVALSFFVLFFFSCYTAVERRPCHPLLMALSASGLAFAYTAFRLLALFDPVWIWFDGQWMLAWWLALVSCLFHRGLVDRLLCLALGGCQGEAVYAAAIHRMGPDYVLGSFSFLDVTAISASCLLAWEMIRFLSLQLEEKRSVGGTRQP</sequence>
<keyword evidence="1" id="KW-0472">Membrane</keyword>
<protein>
    <recommendedName>
        <fullName evidence="4">Transmembrane protein</fullName>
    </recommendedName>
</protein>
<evidence type="ECO:0008006" key="4">
    <source>
        <dbReference type="Google" id="ProtNLM"/>
    </source>
</evidence>
<feature type="transmembrane region" description="Helical" evidence="1">
    <location>
        <begin position="130"/>
        <end position="149"/>
    </location>
</feature>
<organism evidence="2 3">
    <name type="scientific">Geobacillus thermodenitrificans</name>
    <dbReference type="NCBI Taxonomy" id="33940"/>
    <lineage>
        <taxon>Bacteria</taxon>
        <taxon>Bacillati</taxon>
        <taxon>Bacillota</taxon>
        <taxon>Bacilli</taxon>
        <taxon>Bacillales</taxon>
        <taxon>Anoxybacillaceae</taxon>
        <taxon>Geobacillus</taxon>
    </lineage>
</organism>
<dbReference type="PIRSF" id="PIRSF036710">
    <property type="entry name" value="YphA_Bacsu"/>
    <property type="match status" value="1"/>
</dbReference>
<evidence type="ECO:0000313" key="2">
    <source>
        <dbReference type="EMBL" id="WMV75096.1"/>
    </source>
</evidence>
<dbReference type="Proteomes" id="UP001297580">
    <property type="component" value="Chromosome"/>
</dbReference>
<keyword evidence="1" id="KW-1133">Transmembrane helix</keyword>
<dbReference type="EMBL" id="CP133461">
    <property type="protein sequence ID" value="WMV75096.1"/>
    <property type="molecule type" value="Genomic_DNA"/>
</dbReference>
<evidence type="ECO:0000313" key="3">
    <source>
        <dbReference type="Proteomes" id="UP001297580"/>
    </source>
</evidence>
<accession>A0ABY9Q9Z6</accession>
<feature type="transmembrane region" description="Helical" evidence="1">
    <location>
        <begin position="6"/>
        <end position="21"/>
    </location>
</feature>
<keyword evidence="3" id="KW-1185">Reference proteome</keyword>
<dbReference type="Pfam" id="PF24124">
    <property type="entry name" value="YphA"/>
    <property type="match status" value="1"/>
</dbReference>
<feature type="transmembrane region" description="Helical" evidence="1">
    <location>
        <begin position="50"/>
        <end position="68"/>
    </location>
</feature>
<reference evidence="2 3" key="1">
    <citation type="submission" date="2023-08" db="EMBL/GenBank/DDBJ databases">
        <title>Complete genome sequence of Geobacillus thermodenitrificans K1041, a genetically tractable strain representative of the genus Geobacillus.</title>
        <authorList>
            <person name="Kani S."/>
            <person name="Suzuki H."/>
        </authorList>
    </citation>
    <scope>NUCLEOTIDE SEQUENCE [LARGE SCALE GENOMIC DNA]</scope>
    <source>
        <strain evidence="2 3">K1041</strain>
    </source>
</reference>
<evidence type="ECO:0000256" key="1">
    <source>
        <dbReference type="SAM" id="Phobius"/>
    </source>
</evidence>
<feature type="transmembrane region" description="Helical" evidence="1">
    <location>
        <begin position="101"/>
        <end position="123"/>
    </location>
</feature>
<dbReference type="RefSeq" id="WP_029760978.1">
    <property type="nucleotide sequence ID" value="NZ_CP017690.1"/>
</dbReference>
<feature type="transmembrane region" description="Helical" evidence="1">
    <location>
        <begin position="28"/>
        <end position="44"/>
    </location>
</feature>
<dbReference type="GeneID" id="87623743"/>
<dbReference type="InterPro" id="IPR014617">
    <property type="entry name" value="YphA_Bacsu"/>
</dbReference>
<keyword evidence="1" id="KW-0812">Transmembrane</keyword>
<name>A0ABY9Q9Z6_GEOTD</name>
<feature type="transmembrane region" description="Helical" evidence="1">
    <location>
        <begin position="155"/>
        <end position="176"/>
    </location>
</feature>
<gene>
    <name evidence="2" type="ORF">HSX42_12515</name>
</gene>